<dbReference type="InterPro" id="IPR001180">
    <property type="entry name" value="CNH_dom"/>
</dbReference>
<dbReference type="OrthoDB" id="4897034at2759"/>
<dbReference type="HOGENOM" id="CLU_1610996_0_0_1"/>
<dbReference type="VEuPathDB" id="FungiDB:TRIVIDRAFT_225941"/>
<keyword evidence="1" id="KW-0344">Guanine-nucleotide releasing factor</keyword>
<dbReference type="eggNOG" id="KOG4305">
    <property type="taxonomic scope" value="Eukaryota"/>
</dbReference>
<accession>G9N4X4</accession>
<dbReference type="OMA" id="WIFAFEP"/>
<organism evidence="3 4">
    <name type="scientific">Hypocrea virens (strain Gv29-8 / FGSC 10586)</name>
    <name type="common">Gliocladium virens</name>
    <name type="synonym">Trichoderma virens</name>
    <dbReference type="NCBI Taxonomy" id="413071"/>
    <lineage>
        <taxon>Eukaryota</taxon>
        <taxon>Fungi</taxon>
        <taxon>Dikarya</taxon>
        <taxon>Ascomycota</taxon>
        <taxon>Pezizomycotina</taxon>
        <taxon>Sordariomycetes</taxon>
        <taxon>Hypocreomycetidae</taxon>
        <taxon>Hypocreales</taxon>
        <taxon>Hypocreaceae</taxon>
        <taxon>Trichoderma</taxon>
    </lineage>
</organism>
<evidence type="ECO:0000313" key="4">
    <source>
        <dbReference type="Proteomes" id="UP000007115"/>
    </source>
</evidence>
<dbReference type="Proteomes" id="UP000007115">
    <property type="component" value="Unassembled WGS sequence"/>
</dbReference>
<gene>
    <name evidence="3" type="ORF">TRIVIDRAFT_225941</name>
</gene>
<dbReference type="GO" id="GO:0005085">
    <property type="term" value="F:guanyl-nucleotide exchange factor activity"/>
    <property type="evidence" value="ECO:0007669"/>
    <property type="project" value="UniProtKB-KW"/>
</dbReference>
<name>G9N4X4_HYPVG</name>
<dbReference type="EMBL" id="ABDF02000086">
    <property type="protein sequence ID" value="EHK18648.1"/>
    <property type="molecule type" value="Genomic_DNA"/>
</dbReference>
<evidence type="ECO:0000259" key="2">
    <source>
        <dbReference type="PROSITE" id="PS50219"/>
    </source>
</evidence>
<dbReference type="PANTHER" id="PTHR46572">
    <property type="entry name" value="RHO1 GDP-GTP EXCHANGE PROTEIN 1-RELATED"/>
    <property type="match status" value="1"/>
</dbReference>
<dbReference type="GeneID" id="25791986"/>
<reference evidence="3 4" key="1">
    <citation type="journal article" date="2011" name="Genome Biol.">
        <title>Comparative genome sequence analysis underscores mycoparasitism as the ancestral life style of Trichoderma.</title>
        <authorList>
            <person name="Kubicek C.P."/>
            <person name="Herrera-Estrella A."/>
            <person name="Seidl-Seiboth V."/>
            <person name="Martinez D.A."/>
            <person name="Druzhinina I.S."/>
            <person name="Thon M."/>
            <person name="Zeilinger S."/>
            <person name="Casas-Flores S."/>
            <person name="Horwitz B.A."/>
            <person name="Mukherjee P.K."/>
            <person name="Mukherjee M."/>
            <person name="Kredics L."/>
            <person name="Alcaraz L.D."/>
            <person name="Aerts A."/>
            <person name="Antal Z."/>
            <person name="Atanasova L."/>
            <person name="Cervantes-Badillo M.G."/>
            <person name="Challacombe J."/>
            <person name="Chertkov O."/>
            <person name="McCluskey K."/>
            <person name="Coulpier F."/>
            <person name="Deshpande N."/>
            <person name="von Doehren H."/>
            <person name="Ebbole D.J."/>
            <person name="Esquivel-Naranjo E.U."/>
            <person name="Fekete E."/>
            <person name="Flipphi M."/>
            <person name="Glaser F."/>
            <person name="Gomez-Rodriguez E.Y."/>
            <person name="Gruber S."/>
            <person name="Han C."/>
            <person name="Henrissat B."/>
            <person name="Hermosa R."/>
            <person name="Hernandez-Onate M."/>
            <person name="Karaffa L."/>
            <person name="Kosti I."/>
            <person name="Le Crom S."/>
            <person name="Lindquist E."/>
            <person name="Lucas S."/>
            <person name="Luebeck M."/>
            <person name="Luebeck P.S."/>
            <person name="Margeot A."/>
            <person name="Metz B."/>
            <person name="Misra M."/>
            <person name="Nevalainen H."/>
            <person name="Omann M."/>
            <person name="Packer N."/>
            <person name="Perrone G."/>
            <person name="Uresti-Rivera E.E."/>
            <person name="Salamov A."/>
            <person name="Schmoll M."/>
            <person name="Seiboth B."/>
            <person name="Shapiro H."/>
            <person name="Sukno S."/>
            <person name="Tamayo-Ramos J.A."/>
            <person name="Tisch D."/>
            <person name="Wiest A."/>
            <person name="Wilkinson H.H."/>
            <person name="Zhang M."/>
            <person name="Coutinho P.M."/>
            <person name="Kenerley C.M."/>
            <person name="Monte E."/>
            <person name="Baker S.E."/>
            <person name="Grigoriev I.V."/>
        </authorList>
    </citation>
    <scope>NUCLEOTIDE SEQUENCE [LARGE SCALE GENOMIC DNA]</scope>
    <source>
        <strain evidence="4">Gv29-8 / FGSC 10586</strain>
    </source>
</reference>
<evidence type="ECO:0000313" key="3">
    <source>
        <dbReference type="EMBL" id="EHK18648.1"/>
    </source>
</evidence>
<comment type="caution">
    <text evidence="3">The sequence shown here is derived from an EMBL/GenBank/DDBJ whole genome shotgun (WGS) entry which is preliminary data.</text>
</comment>
<feature type="domain" description="CNH" evidence="2">
    <location>
        <begin position="1"/>
        <end position="165"/>
    </location>
</feature>
<dbReference type="STRING" id="413071.G9N4X4"/>
<protein>
    <recommendedName>
        <fullName evidence="2">CNH domain-containing protein</fullName>
    </recommendedName>
</protein>
<keyword evidence="4" id="KW-1185">Reference proteome</keyword>
<dbReference type="PROSITE" id="PS50219">
    <property type="entry name" value="CNH"/>
    <property type="match status" value="1"/>
</dbReference>
<dbReference type="Pfam" id="PF00780">
    <property type="entry name" value="CNH"/>
    <property type="match status" value="1"/>
</dbReference>
<dbReference type="AlphaFoldDB" id="G9N4X4"/>
<evidence type="ECO:0000256" key="1">
    <source>
        <dbReference type="ARBA" id="ARBA00022658"/>
    </source>
</evidence>
<dbReference type="RefSeq" id="XP_013952841.1">
    <property type="nucleotide sequence ID" value="XM_014097366.1"/>
</dbReference>
<dbReference type="PANTHER" id="PTHR46572:SF2">
    <property type="entry name" value="RHO1 GDP-GTP EXCHANGE PROTEIN 1-RELATED"/>
    <property type="match status" value="1"/>
</dbReference>
<proteinExistence type="predicted"/>
<dbReference type="InterPro" id="IPR052233">
    <property type="entry name" value="Rho-type_GEFs"/>
</dbReference>
<dbReference type="InParanoid" id="G9N4X4"/>
<sequence>MNHVTTNEESIDCVRNQLELFKEFYVPRKTYSVHFLKSKICIAGPQGFEVISLKTLETQMLLDKTDTSLEFALMKSLRPIHIQRIGEEFLLNYSEFSFFVNRNGKRTRHQLRFDWAGSPQSFVLRFPWIFAFEPKFIELRNIETGATQIVPHKNIRMLYSNFHEV</sequence>